<reference evidence="1" key="3">
    <citation type="submission" date="2025-09" db="UniProtKB">
        <authorList>
            <consortium name="Ensembl"/>
        </authorList>
    </citation>
    <scope>IDENTIFICATION</scope>
</reference>
<dbReference type="PANTHER" id="PTHR12138">
    <property type="entry name" value="PRIMATE-EXPANDED PROTEIN FAMILY"/>
    <property type="match status" value="1"/>
</dbReference>
<evidence type="ECO:0000313" key="2">
    <source>
        <dbReference type="Proteomes" id="UP000694411"/>
    </source>
</evidence>
<dbReference type="PANTHER" id="PTHR12138:SF133">
    <property type="entry name" value="SECRETED PROTEIN"/>
    <property type="match status" value="1"/>
</dbReference>
<dbReference type="Proteomes" id="UP000694411">
    <property type="component" value="Chromosome 1"/>
</dbReference>
<reference evidence="1" key="2">
    <citation type="submission" date="2025-08" db="UniProtKB">
        <authorList>
            <consortium name="Ensembl"/>
        </authorList>
    </citation>
    <scope>IDENTIFICATION</scope>
</reference>
<proteinExistence type="predicted"/>
<dbReference type="AlphaFoldDB" id="A0A8D2GJX2"/>
<dbReference type="Ensembl" id="ENSTGET00000042443.1">
    <property type="protein sequence ID" value="ENSTGEP00000035770.1"/>
    <property type="gene ID" value="ENSTGEG00000028478.1"/>
</dbReference>
<organism evidence="1 2">
    <name type="scientific">Theropithecus gelada</name>
    <name type="common">Gelada baboon</name>
    <dbReference type="NCBI Taxonomy" id="9565"/>
    <lineage>
        <taxon>Eukaryota</taxon>
        <taxon>Metazoa</taxon>
        <taxon>Chordata</taxon>
        <taxon>Craniata</taxon>
        <taxon>Vertebrata</taxon>
        <taxon>Euteleostomi</taxon>
        <taxon>Mammalia</taxon>
        <taxon>Eutheria</taxon>
        <taxon>Euarchontoglires</taxon>
        <taxon>Primates</taxon>
        <taxon>Haplorrhini</taxon>
        <taxon>Catarrhini</taxon>
        <taxon>Cercopithecidae</taxon>
        <taxon>Cercopithecinae</taxon>
        <taxon>Theropithecus</taxon>
    </lineage>
</organism>
<accession>A0A8D2GJX2</accession>
<sequence length="64" mass="7196">MSELWHDKPPVRKQVCLLLASFFFFFFLRHDLALLPRLETSGTILAHCGLNLLGSSDPPDSAPE</sequence>
<evidence type="ECO:0000313" key="1">
    <source>
        <dbReference type="Ensembl" id="ENSTGEP00000035770.1"/>
    </source>
</evidence>
<name>A0A8D2GJX2_THEGE</name>
<keyword evidence="2" id="KW-1185">Reference proteome</keyword>
<reference evidence="1" key="1">
    <citation type="submission" date="2018-05" db="EMBL/GenBank/DDBJ databases">
        <title>Whole genome of Theropithecus gelada.</title>
        <authorList>
            <person name="Chiou K.L."/>
            <person name="Snyder-Mackler N."/>
        </authorList>
    </citation>
    <scope>NUCLEOTIDE SEQUENCE [LARGE SCALE GENOMIC DNA]</scope>
</reference>
<protein>
    <submittedName>
        <fullName evidence="1">Uncharacterized protein</fullName>
    </submittedName>
</protein>